<evidence type="ECO:0000256" key="3">
    <source>
        <dbReference type="ARBA" id="ARBA00004630"/>
    </source>
</evidence>
<keyword evidence="6" id="KW-0862">Zinc</keyword>
<dbReference type="PANTHER" id="PTHR23292">
    <property type="entry name" value="LIPOPOLYSACCHARIDE-INDUCED TUMOR NECROSIS FACTOR-ALPHA FACTOR"/>
    <property type="match status" value="1"/>
</dbReference>
<dbReference type="GO" id="GO:0031902">
    <property type="term" value="C:late endosome membrane"/>
    <property type="evidence" value="ECO:0007669"/>
    <property type="project" value="UniProtKB-SubCell"/>
</dbReference>
<evidence type="ECO:0000256" key="6">
    <source>
        <dbReference type="ARBA" id="ARBA00022833"/>
    </source>
</evidence>
<evidence type="ECO:0000256" key="1">
    <source>
        <dbReference type="ARBA" id="ARBA00004414"/>
    </source>
</evidence>
<evidence type="ECO:0000256" key="8">
    <source>
        <dbReference type="SAM" id="MobiDB-lite"/>
    </source>
</evidence>
<organism evidence="11 12">
    <name type="scientific">Mythimna separata</name>
    <name type="common">Oriental armyworm</name>
    <name type="synonym">Pseudaletia separata</name>
    <dbReference type="NCBI Taxonomy" id="271217"/>
    <lineage>
        <taxon>Eukaryota</taxon>
        <taxon>Metazoa</taxon>
        <taxon>Ecdysozoa</taxon>
        <taxon>Arthropoda</taxon>
        <taxon>Hexapoda</taxon>
        <taxon>Insecta</taxon>
        <taxon>Pterygota</taxon>
        <taxon>Neoptera</taxon>
        <taxon>Endopterygota</taxon>
        <taxon>Lepidoptera</taxon>
        <taxon>Glossata</taxon>
        <taxon>Ditrysia</taxon>
        <taxon>Noctuoidea</taxon>
        <taxon>Noctuidae</taxon>
        <taxon>Noctuinae</taxon>
        <taxon>Hadenini</taxon>
        <taxon>Mythimna</taxon>
    </lineage>
</organism>
<keyword evidence="9" id="KW-0812">Transmembrane</keyword>
<comment type="subcellular location">
    <subcellularLocation>
        <location evidence="2">Endosome membrane</location>
        <topology evidence="2">Peripheral membrane protein</topology>
    </subcellularLocation>
    <subcellularLocation>
        <location evidence="1">Late endosome membrane</location>
    </subcellularLocation>
    <subcellularLocation>
        <location evidence="3">Lysosome membrane</location>
        <topology evidence="3">Peripheral membrane protein</topology>
        <orientation evidence="3">Cytoplasmic side</orientation>
    </subcellularLocation>
</comment>
<evidence type="ECO:0000313" key="11">
    <source>
        <dbReference type="EMBL" id="KAJ8724909.1"/>
    </source>
</evidence>
<keyword evidence="12" id="KW-1185">Reference proteome</keyword>
<dbReference type="InterPro" id="IPR006629">
    <property type="entry name" value="LITAF"/>
</dbReference>
<dbReference type="Pfam" id="PF10601">
    <property type="entry name" value="zf-LITAF-like"/>
    <property type="match status" value="1"/>
</dbReference>
<sequence>MSKEKEYPQDVPRQENIPMSYPSPQAMAPPMPQPTSYPTPYPTAYPAAYPAPYPTAPPQTGQVPPDQMPPVSQVPLGPEPCVVTCPTCHATVRSNVQAEPGMQTHIIALLLCLICICCTCIPYLVDACQNVVHRCGNCGAYLGTFKR</sequence>
<dbReference type="GO" id="GO:0008270">
    <property type="term" value="F:zinc ion binding"/>
    <property type="evidence" value="ECO:0007669"/>
    <property type="project" value="TreeGrafter"/>
</dbReference>
<dbReference type="EMBL" id="JARGEI010000010">
    <property type="protein sequence ID" value="KAJ8724909.1"/>
    <property type="molecule type" value="Genomic_DNA"/>
</dbReference>
<feature type="region of interest" description="Disordered" evidence="8">
    <location>
        <begin position="1"/>
        <end position="35"/>
    </location>
</feature>
<dbReference type="GO" id="GO:0005765">
    <property type="term" value="C:lysosomal membrane"/>
    <property type="evidence" value="ECO:0007669"/>
    <property type="project" value="UniProtKB-SubCell"/>
</dbReference>
<gene>
    <name evidence="11" type="ORF">PYW07_015867</name>
</gene>
<evidence type="ECO:0000313" key="12">
    <source>
        <dbReference type="Proteomes" id="UP001231518"/>
    </source>
</evidence>
<feature type="domain" description="LITAF" evidence="10">
    <location>
        <begin position="65"/>
        <end position="147"/>
    </location>
</feature>
<evidence type="ECO:0000256" key="5">
    <source>
        <dbReference type="ARBA" id="ARBA00022723"/>
    </source>
</evidence>
<proteinExistence type="inferred from homology"/>
<dbReference type="SMART" id="SM00714">
    <property type="entry name" value="LITAF"/>
    <property type="match status" value="1"/>
</dbReference>
<evidence type="ECO:0000256" key="9">
    <source>
        <dbReference type="SAM" id="Phobius"/>
    </source>
</evidence>
<evidence type="ECO:0000256" key="2">
    <source>
        <dbReference type="ARBA" id="ARBA00004481"/>
    </source>
</evidence>
<dbReference type="PROSITE" id="PS51837">
    <property type="entry name" value="LITAF"/>
    <property type="match status" value="1"/>
</dbReference>
<comment type="similarity">
    <text evidence="4">Belongs to the CDIP1/LITAF family.</text>
</comment>
<dbReference type="PANTHER" id="PTHR23292:SF6">
    <property type="entry name" value="FI16602P1-RELATED"/>
    <property type="match status" value="1"/>
</dbReference>
<dbReference type="InterPro" id="IPR037519">
    <property type="entry name" value="LITAF_fam"/>
</dbReference>
<accession>A0AAD7YQ41</accession>
<keyword evidence="5" id="KW-0479">Metal-binding</keyword>
<dbReference type="AlphaFoldDB" id="A0AAD7YQ41"/>
<keyword evidence="9" id="KW-1133">Transmembrane helix</keyword>
<evidence type="ECO:0000256" key="7">
    <source>
        <dbReference type="ARBA" id="ARBA00023136"/>
    </source>
</evidence>
<name>A0AAD7YQ41_MYTSE</name>
<protein>
    <recommendedName>
        <fullName evidence="10">LITAF domain-containing protein</fullName>
    </recommendedName>
</protein>
<evidence type="ECO:0000256" key="4">
    <source>
        <dbReference type="ARBA" id="ARBA00005975"/>
    </source>
</evidence>
<evidence type="ECO:0000259" key="10">
    <source>
        <dbReference type="PROSITE" id="PS51837"/>
    </source>
</evidence>
<dbReference type="Proteomes" id="UP001231518">
    <property type="component" value="Chromosome 7"/>
</dbReference>
<feature type="transmembrane region" description="Helical" evidence="9">
    <location>
        <begin position="106"/>
        <end position="125"/>
    </location>
</feature>
<reference evidence="11" key="1">
    <citation type="submission" date="2023-03" db="EMBL/GenBank/DDBJ databases">
        <title>Chromosome-level genomes of two armyworms, Mythimna separata and Mythimna loreyi, provide insights into the biosynthesis and reception of sex pheromones.</title>
        <authorList>
            <person name="Zhao H."/>
        </authorList>
    </citation>
    <scope>NUCLEOTIDE SEQUENCE</scope>
    <source>
        <strain evidence="11">BeijingLab</strain>
        <tissue evidence="11">Pupa</tissue>
    </source>
</reference>
<comment type="caution">
    <text evidence="11">The sequence shown here is derived from an EMBL/GenBank/DDBJ whole genome shotgun (WGS) entry which is preliminary data.</text>
</comment>
<keyword evidence="7 9" id="KW-0472">Membrane</keyword>